<dbReference type="PANTHER" id="PTHR36451:SF1">
    <property type="entry name" value="OMEGA-HYDROXY-BETA-DIHYDROMENAQUINONE-9 SULFOTRANSFERASE STF3"/>
    <property type="match status" value="1"/>
</dbReference>
<accession>A0A318E8T0</accession>
<dbReference type="InterPro" id="IPR052736">
    <property type="entry name" value="Stf3_sulfotransferase"/>
</dbReference>
<dbReference type="InterPro" id="IPR027417">
    <property type="entry name" value="P-loop_NTPase"/>
</dbReference>
<dbReference type="Pfam" id="PF13469">
    <property type="entry name" value="Sulfotransfer_3"/>
    <property type="match status" value="1"/>
</dbReference>
<dbReference type="PANTHER" id="PTHR36451">
    <property type="entry name" value="PAPS-DEPENDENT SULFOTRANSFERASE STF3"/>
    <property type="match status" value="1"/>
</dbReference>
<evidence type="ECO:0000313" key="1">
    <source>
        <dbReference type="EMBL" id="PXV68381.1"/>
    </source>
</evidence>
<protein>
    <submittedName>
        <fullName evidence="1">Sulfotransferase family protein</fullName>
    </submittedName>
</protein>
<reference evidence="1 2" key="1">
    <citation type="submission" date="2018-04" db="EMBL/GenBank/DDBJ databases">
        <title>Genomic Encyclopedia of Type Strains, Phase IV (KMG-IV): sequencing the most valuable type-strain genomes for metagenomic binning, comparative biology and taxonomic classification.</title>
        <authorList>
            <person name="Goeker M."/>
        </authorList>
    </citation>
    <scope>NUCLEOTIDE SEQUENCE [LARGE SCALE GENOMIC DNA]</scope>
    <source>
        <strain evidence="1 2">DSM 104150</strain>
    </source>
</reference>
<keyword evidence="1" id="KW-0808">Transferase</keyword>
<gene>
    <name evidence="1" type="ORF">C8D93_10476</name>
</gene>
<sequence length="394" mass="45337">MRCFRIPRMNTTDLIEAARKATGLSDFGDPKALEGLDILVKASNEEARLSPAGAMRWRETLTTVLVNRLRIVDYLKRKPELLQRPVEKPMFVFGLPRTGTTLTINLLGADPMRRCLLRWEALQPVPPAKKGELHTDLRCGAQRQMLDAMLKIAPQIAAAHFEEADSPTECQYAMQLSFCAEIFDSILQIPGYRRWFLHETGYRHAFEFHKQLLQLLQEHNGGRWTLKNPWHPLFLDDLTAVYPDAQLVMTHRDPVEVVGSACGLLRLVRPMYSDKVDNREIAETLLETFDLMIARQNAFREKHGADAIHDIQYLEQLRDPVGTMRKVYAHFGEPLSAEAEARMTRLAQENPQHKHGRHVYALEDYGLTAAEVRKRYRDYIERFSIPQKSQEPGR</sequence>
<dbReference type="SUPFAM" id="SSF52540">
    <property type="entry name" value="P-loop containing nucleoside triphosphate hydrolases"/>
    <property type="match status" value="1"/>
</dbReference>
<evidence type="ECO:0000313" key="2">
    <source>
        <dbReference type="Proteomes" id="UP000248330"/>
    </source>
</evidence>
<proteinExistence type="predicted"/>
<organism evidence="1 2">
    <name type="scientific">Sinimarinibacterium flocculans</name>
    <dbReference type="NCBI Taxonomy" id="985250"/>
    <lineage>
        <taxon>Bacteria</taxon>
        <taxon>Pseudomonadati</taxon>
        <taxon>Pseudomonadota</taxon>
        <taxon>Gammaproteobacteria</taxon>
        <taxon>Nevskiales</taxon>
        <taxon>Nevskiaceae</taxon>
        <taxon>Sinimarinibacterium</taxon>
    </lineage>
</organism>
<dbReference type="EMBL" id="QICN01000004">
    <property type="protein sequence ID" value="PXV68381.1"/>
    <property type="molecule type" value="Genomic_DNA"/>
</dbReference>
<dbReference type="Proteomes" id="UP000248330">
    <property type="component" value="Unassembled WGS sequence"/>
</dbReference>
<name>A0A318E8T0_9GAMM</name>
<comment type="caution">
    <text evidence="1">The sequence shown here is derived from an EMBL/GenBank/DDBJ whole genome shotgun (WGS) entry which is preliminary data.</text>
</comment>
<keyword evidence="2" id="KW-1185">Reference proteome</keyword>
<dbReference type="GO" id="GO:0016740">
    <property type="term" value="F:transferase activity"/>
    <property type="evidence" value="ECO:0007669"/>
    <property type="project" value="UniProtKB-KW"/>
</dbReference>
<dbReference type="AlphaFoldDB" id="A0A318E8T0"/>
<dbReference type="Gene3D" id="3.40.50.300">
    <property type="entry name" value="P-loop containing nucleotide triphosphate hydrolases"/>
    <property type="match status" value="1"/>
</dbReference>